<evidence type="ECO:0000313" key="2">
    <source>
        <dbReference type="Proteomes" id="UP001597201"/>
    </source>
</evidence>
<dbReference type="InterPro" id="IPR028218">
    <property type="entry name" value="Toxin-JAB1"/>
</dbReference>
<dbReference type="RefSeq" id="WP_377177607.1">
    <property type="nucleotide sequence ID" value="NZ_JBHTMY010000003.1"/>
</dbReference>
<organism evidence="1 2">
    <name type="scientific">Namhaeicola litoreus</name>
    <dbReference type="NCBI Taxonomy" id="1052145"/>
    <lineage>
        <taxon>Bacteria</taxon>
        <taxon>Pseudomonadati</taxon>
        <taxon>Bacteroidota</taxon>
        <taxon>Flavobacteriia</taxon>
        <taxon>Flavobacteriales</taxon>
        <taxon>Flavobacteriaceae</taxon>
        <taxon>Namhaeicola</taxon>
    </lineage>
</organism>
<gene>
    <name evidence="1" type="ORF">ACFQ39_07365</name>
</gene>
<dbReference type="InterPro" id="IPR022385">
    <property type="entry name" value="Rhs_assc_core"/>
</dbReference>
<dbReference type="InterPro" id="IPR050708">
    <property type="entry name" value="T6SS_VgrG/RHS"/>
</dbReference>
<name>A0ABW3Y2U3_9FLAO</name>
<dbReference type="Gene3D" id="2.180.10.10">
    <property type="entry name" value="RHS repeat-associated core"/>
    <property type="match status" value="1"/>
</dbReference>
<dbReference type="PANTHER" id="PTHR32305">
    <property type="match status" value="1"/>
</dbReference>
<reference evidence="2" key="1">
    <citation type="journal article" date="2019" name="Int. J. Syst. Evol. Microbiol.">
        <title>The Global Catalogue of Microorganisms (GCM) 10K type strain sequencing project: providing services to taxonomists for standard genome sequencing and annotation.</title>
        <authorList>
            <consortium name="The Broad Institute Genomics Platform"/>
            <consortium name="The Broad Institute Genome Sequencing Center for Infectious Disease"/>
            <person name="Wu L."/>
            <person name="Ma J."/>
        </authorList>
    </citation>
    <scope>NUCLEOTIDE SEQUENCE [LARGE SCALE GENOMIC DNA]</scope>
    <source>
        <strain evidence="2">CCUG 61485</strain>
    </source>
</reference>
<dbReference type="EMBL" id="JBHTMY010000003">
    <property type="protein sequence ID" value="MFD1315431.1"/>
    <property type="molecule type" value="Genomic_DNA"/>
</dbReference>
<dbReference type="Proteomes" id="UP001597201">
    <property type="component" value="Unassembled WGS sequence"/>
</dbReference>
<accession>A0ABW3Y2U3</accession>
<dbReference type="NCBIfam" id="TIGR03696">
    <property type="entry name" value="Rhs_assc_core"/>
    <property type="match status" value="1"/>
</dbReference>
<sequence>MKEDFSYINQYKDHFEGQAFRKGPVNLFSEGASPARGQIAYTDKNQNIGAIDLEIVEENNYYPFGLKHKGYNSSINGRHHKYMFGGKELQDEIVGSSSFEVYDFGARNYDPALGRWKNLDPLAEQMRRHSPYNYAFNNPIYFIDPDGVAPTSPEHIYRLNEKGKIELVAIDNTKDVVFSADGKRSIEFDSGTIMAGFSLENPNPDYAQDLGSPIEGVYMNDENSATELFEFAAAETGDPIKGAEWAISTGDLKGESLSMVGTNYNNTKVDTGLLTESLVENGFNVTKADHSHQDDSPPSGFDNNKALLINGERIKDAAAAGAIEKTTKGEAITRVFNVKSKTYTYYTKNLIYGTN</sequence>
<proteinExistence type="predicted"/>
<protein>
    <submittedName>
        <fullName evidence="1">RHS repeat-associated core domain-containing protein</fullName>
    </submittedName>
</protein>
<comment type="caution">
    <text evidence="1">The sequence shown here is derived from an EMBL/GenBank/DDBJ whole genome shotgun (WGS) entry which is preliminary data.</text>
</comment>
<dbReference type="Pfam" id="PF15659">
    <property type="entry name" value="Toxin-JAB1"/>
    <property type="match status" value="1"/>
</dbReference>
<evidence type="ECO:0000313" key="1">
    <source>
        <dbReference type="EMBL" id="MFD1315431.1"/>
    </source>
</evidence>
<keyword evidence="2" id="KW-1185">Reference proteome</keyword>
<dbReference type="PANTHER" id="PTHR32305:SF15">
    <property type="entry name" value="PROTEIN RHSA-RELATED"/>
    <property type="match status" value="1"/>
</dbReference>